<reference evidence="2 3" key="1">
    <citation type="submission" date="2018-02" db="EMBL/GenBank/DDBJ databases">
        <title>8 Nocardia nova and 1 Nocardia cyriacigeorgica strain used for evolution to TMP-SMX.</title>
        <authorList>
            <person name="Mehta H."/>
            <person name="Weng J."/>
            <person name="Shamoo Y."/>
        </authorList>
    </citation>
    <scope>NUCLEOTIDE SEQUENCE [LARGE SCALE GENOMIC DNA]</scope>
    <source>
        <strain evidence="2 3">BAA2227</strain>
    </source>
</reference>
<gene>
    <name evidence="2" type="ORF">C5F51_18475</name>
</gene>
<dbReference type="AlphaFoldDB" id="A0A2S6A547"/>
<keyword evidence="3" id="KW-1185">Reference proteome</keyword>
<dbReference type="RefSeq" id="WP_104363644.1">
    <property type="nucleotide sequence ID" value="NZ_PSZD01000010.1"/>
</dbReference>
<evidence type="ECO:0000313" key="3">
    <source>
        <dbReference type="Proteomes" id="UP000238356"/>
    </source>
</evidence>
<name>A0A2S6A547_9NOCA</name>
<accession>A0A2S6A547</accession>
<sequence length="490" mass="55426">MSDNEIDQIGRDTGRVFRQVIDVARTYIHRRREQGRNAGVPRLSRAERRELAEQIRSRVGEQRVTEAWFAKRVEDYRRESIALRQRMRRTAGVAMDDENARLDAMRYSIESTLPSTGLSLEQRGQIVQAMDRFDVGQVDRPFYGPELFRTPVGRAAQQAREAAVQSERWVSERRAAIEQALPDHRDLAAREAAVRTVDPERAVRQGVAVQDLRHVQAVAREYGESRDVRAGRRIATARACAAGLTSEQVRWELDNAETNSRAQVTITAGRPGERDWTWNTYHPTEAEAARWTRDAVTETDWRPGTTLTVKAREAGNPKAFYTVEGNQAAVGRDLELWHLETRDGFGHTQQPAQEQPARAVAPDNDLAIEHSRVVAELDRLRGDVDSLKARLNLSIGHNGRLDEQNSDLTRQLTQLTAERDRLRGERDEAVQKLAERTPAHERYGSPERQAAQVRAETREAARSPLADHQPGRALADAVARNGAERDGFER</sequence>
<evidence type="ECO:0000313" key="2">
    <source>
        <dbReference type="EMBL" id="PPJ27228.1"/>
    </source>
</evidence>
<organism evidence="2 3">
    <name type="scientific">Nocardia nova</name>
    <dbReference type="NCBI Taxonomy" id="37330"/>
    <lineage>
        <taxon>Bacteria</taxon>
        <taxon>Bacillati</taxon>
        <taxon>Actinomycetota</taxon>
        <taxon>Actinomycetes</taxon>
        <taxon>Mycobacteriales</taxon>
        <taxon>Nocardiaceae</taxon>
        <taxon>Nocardia</taxon>
    </lineage>
</organism>
<proteinExistence type="predicted"/>
<feature type="compositionally biased region" description="Basic and acidic residues" evidence="1">
    <location>
        <begin position="421"/>
        <end position="445"/>
    </location>
</feature>
<evidence type="ECO:0000256" key="1">
    <source>
        <dbReference type="SAM" id="MobiDB-lite"/>
    </source>
</evidence>
<dbReference type="EMBL" id="PSZD01000010">
    <property type="protein sequence ID" value="PPJ27228.1"/>
    <property type="molecule type" value="Genomic_DNA"/>
</dbReference>
<dbReference type="Proteomes" id="UP000238356">
    <property type="component" value="Unassembled WGS sequence"/>
</dbReference>
<feature type="region of interest" description="Disordered" evidence="1">
    <location>
        <begin position="421"/>
        <end position="490"/>
    </location>
</feature>
<comment type="caution">
    <text evidence="2">The sequence shown here is derived from an EMBL/GenBank/DDBJ whole genome shotgun (WGS) entry which is preliminary data.</text>
</comment>
<protein>
    <submittedName>
        <fullName evidence="2">Uncharacterized protein</fullName>
    </submittedName>
</protein>